<evidence type="ECO:0000313" key="1">
    <source>
        <dbReference type="EMBL" id="KII66584.1"/>
    </source>
</evidence>
<organism evidence="1 2">
    <name type="scientific">Thelohanellus kitauei</name>
    <name type="common">Myxosporean</name>
    <dbReference type="NCBI Taxonomy" id="669202"/>
    <lineage>
        <taxon>Eukaryota</taxon>
        <taxon>Metazoa</taxon>
        <taxon>Cnidaria</taxon>
        <taxon>Myxozoa</taxon>
        <taxon>Myxosporea</taxon>
        <taxon>Bivalvulida</taxon>
        <taxon>Platysporina</taxon>
        <taxon>Myxobolidae</taxon>
        <taxon>Thelohanellus</taxon>
    </lineage>
</organism>
<dbReference type="AlphaFoldDB" id="A0A0C2IME4"/>
<gene>
    <name evidence="1" type="ORF">RF11_16048</name>
</gene>
<protein>
    <submittedName>
        <fullName evidence="1">Uncharacterized protein</fullName>
    </submittedName>
</protein>
<dbReference type="Proteomes" id="UP000031668">
    <property type="component" value="Unassembled WGS sequence"/>
</dbReference>
<comment type="caution">
    <text evidence="1">The sequence shown here is derived from an EMBL/GenBank/DDBJ whole genome shotgun (WGS) entry which is preliminary data.</text>
</comment>
<proteinExistence type="predicted"/>
<dbReference type="EMBL" id="JWZT01003512">
    <property type="protein sequence ID" value="KII66584.1"/>
    <property type="molecule type" value="Genomic_DNA"/>
</dbReference>
<sequence>MDNAFANLKCFEAGDFCTRIRKYKQCAHVKVKEDIRERSTNSDNVDIHSTGTIYITIDGVNCIYGHRIRRFQQDVDDWDNYICWFQLNIKVRGLEDISPRAHPLKRDLIVSSFPARDFQLL</sequence>
<keyword evidence="2" id="KW-1185">Reference proteome</keyword>
<evidence type="ECO:0000313" key="2">
    <source>
        <dbReference type="Proteomes" id="UP000031668"/>
    </source>
</evidence>
<name>A0A0C2IME4_THEKT</name>
<accession>A0A0C2IME4</accession>
<reference evidence="1 2" key="1">
    <citation type="journal article" date="2014" name="Genome Biol. Evol.">
        <title>The genome of the myxosporean Thelohanellus kitauei shows adaptations to nutrient acquisition within its fish host.</title>
        <authorList>
            <person name="Yang Y."/>
            <person name="Xiong J."/>
            <person name="Zhou Z."/>
            <person name="Huo F."/>
            <person name="Miao W."/>
            <person name="Ran C."/>
            <person name="Liu Y."/>
            <person name="Zhang J."/>
            <person name="Feng J."/>
            <person name="Wang M."/>
            <person name="Wang M."/>
            <person name="Wang L."/>
            <person name="Yao B."/>
        </authorList>
    </citation>
    <scope>NUCLEOTIDE SEQUENCE [LARGE SCALE GENOMIC DNA]</scope>
    <source>
        <strain evidence="1">Wuqing</strain>
    </source>
</reference>